<feature type="chain" id="PRO_5016306844" evidence="2">
    <location>
        <begin position="24"/>
        <end position="347"/>
    </location>
</feature>
<reference evidence="3 4" key="1">
    <citation type="submission" date="2018-05" db="EMBL/GenBank/DDBJ databases">
        <title>Genomic Encyclopedia of Type Strains, Phase IV (KMG-IV): sequencing the most valuable type-strain genomes for metagenomic binning, comparative biology and taxonomic classification.</title>
        <authorList>
            <person name="Goeker M."/>
        </authorList>
    </citation>
    <scope>NUCLEOTIDE SEQUENCE [LARGE SCALE GENOMIC DNA]</scope>
    <source>
        <strain evidence="3 4">DSM 16097</strain>
    </source>
</reference>
<evidence type="ECO:0000313" key="4">
    <source>
        <dbReference type="Proteomes" id="UP000245708"/>
    </source>
</evidence>
<dbReference type="SUPFAM" id="SSF53850">
    <property type="entry name" value="Periplasmic binding protein-like II"/>
    <property type="match status" value="1"/>
</dbReference>
<dbReference type="RefSeq" id="WP_245904189.1">
    <property type="nucleotide sequence ID" value="NZ_QGGW01000001.1"/>
</dbReference>
<name>A0A316GP52_9RHOB</name>
<keyword evidence="4" id="KW-1185">Reference proteome</keyword>
<dbReference type="EMBL" id="QGGW01000001">
    <property type="protein sequence ID" value="PWK62448.1"/>
    <property type="molecule type" value="Genomic_DNA"/>
</dbReference>
<evidence type="ECO:0000313" key="3">
    <source>
        <dbReference type="EMBL" id="PWK62448.1"/>
    </source>
</evidence>
<comment type="caution">
    <text evidence="3">The sequence shown here is derived from an EMBL/GenBank/DDBJ whole genome shotgun (WGS) entry which is preliminary data.</text>
</comment>
<dbReference type="PANTHER" id="PTHR30222">
    <property type="entry name" value="SPERMIDINE/PUTRESCINE-BINDING PERIPLASMIC PROTEIN"/>
    <property type="match status" value="1"/>
</dbReference>
<keyword evidence="1 2" id="KW-0732">Signal</keyword>
<protein>
    <submittedName>
        <fullName evidence="3">Spermidine/putrescine-binding protein</fullName>
    </submittedName>
</protein>
<organism evidence="3 4">
    <name type="scientific">Roseicyclus mahoneyensis</name>
    <dbReference type="NCBI Taxonomy" id="164332"/>
    <lineage>
        <taxon>Bacteria</taxon>
        <taxon>Pseudomonadati</taxon>
        <taxon>Pseudomonadota</taxon>
        <taxon>Alphaproteobacteria</taxon>
        <taxon>Rhodobacterales</taxon>
        <taxon>Roseobacteraceae</taxon>
        <taxon>Roseicyclus</taxon>
    </lineage>
</organism>
<accession>A0A316GP52</accession>
<dbReference type="Pfam" id="PF13343">
    <property type="entry name" value="SBP_bac_6"/>
    <property type="match status" value="1"/>
</dbReference>
<dbReference type="Proteomes" id="UP000245708">
    <property type="component" value="Unassembled WGS sequence"/>
</dbReference>
<dbReference type="PANTHER" id="PTHR30222:SF17">
    <property type="entry name" value="SPERMIDINE_PUTRESCINE-BINDING PERIPLASMIC PROTEIN"/>
    <property type="match status" value="1"/>
</dbReference>
<sequence>MTHRTALGTALAFALAAPTFAQAQDLLVFDYSGFENPEFHQPFIETHGASPEFVFFGDEDEAFQRLLAGFRSDVTHICAGSVPRWQASGIIEPWDRTRIAAYGTLNASLVDQDVLAGTADLYFLPTDFGSTAVAYNADQVPAEDVASLSIFTNPAYAGRLSIPDNVDDAYALAYLATGVTNWANATDEQFEAASAWLREVHGNLLNYWVDPAEIAQLMASGQVLAAWAWNEVPVALADEGFPVGFQRNTAEGSSVWLCGYVNMAEGQGSEDQAYDFVNAMHAEVSAMPMLLNGFGTANDAALQSLGAEALEAAGLGEVTVPLLAQLPLSDEQRERQAEAFERIKAGF</sequence>
<dbReference type="AlphaFoldDB" id="A0A316GP52"/>
<dbReference type="Gene3D" id="3.40.190.10">
    <property type="entry name" value="Periplasmic binding protein-like II"/>
    <property type="match status" value="2"/>
</dbReference>
<gene>
    <name evidence="3" type="ORF">C7455_101475</name>
</gene>
<proteinExistence type="predicted"/>
<evidence type="ECO:0000256" key="2">
    <source>
        <dbReference type="SAM" id="SignalP"/>
    </source>
</evidence>
<evidence type="ECO:0000256" key="1">
    <source>
        <dbReference type="ARBA" id="ARBA00022729"/>
    </source>
</evidence>
<feature type="signal peptide" evidence="2">
    <location>
        <begin position="1"/>
        <end position="23"/>
    </location>
</feature>